<feature type="transmembrane region" description="Helical" evidence="2">
    <location>
        <begin position="165"/>
        <end position="185"/>
    </location>
</feature>
<keyword evidence="2" id="KW-0472">Membrane</keyword>
<proteinExistence type="predicted"/>
<feature type="transmembrane region" description="Helical" evidence="2">
    <location>
        <begin position="263"/>
        <end position="282"/>
    </location>
</feature>
<feature type="transmembrane region" description="Helical" evidence="2">
    <location>
        <begin position="314"/>
        <end position="333"/>
    </location>
</feature>
<dbReference type="Proteomes" id="UP001151079">
    <property type="component" value="Unassembled WGS sequence"/>
</dbReference>
<name>A0A9X2ZDM1_9FLAO</name>
<keyword evidence="2" id="KW-0812">Transmembrane</keyword>
<evidence type="ECO:0000313" key="4">
    <source>
        <dbReference type="Proteomes" id="UP001151079"/>
    </source>
</evidence>
<feature type="transmembrane region" description="Helical" evidence="2">
    <location>
        <begin position="191"/>
        <end position="211"/>
    </location>
</feature>
<dbReference type="EMBL" id="JAOZEW010000017">
    <property type="protein sequence ID" value="MCV9929154.1"/>
    <property type="molecule type" value="Genomic_DNA"/>
</dbReference>
<protein>
    <submittedName>
        <fullName evidence="3">Uncharacterized protein</fullName>
    </submittedName>
</protein>
<accession>A0A9X2ZDM1</accession>
<keyword evidence="4" id="KW-1185">Reference proteome</keyword>
<evidence type="ECO:0000256" key="2">
    <source>
        <dbReference type="SAM" id="Phobius"/>
    </source>
</evidence>
<feature type="transmembrane region" description="Helical" evidence="2">
    <location>
        <begin position="223"/>
        <end position="243"/>
    </location>
</feature>
<organism evidence="3 4">
    <name type="scientific">Flavobacterium shii</name>
    <dbReference type="NCBI Taxonomy" id="2987687"/>
    <lineage>
        <taxon>Bacteria</taxon>
        <taxon>Pseudomonadati</taxon>
        <taxon>Bacteroidota</taxon>
        <taxon>Flavobacteriia</taxon>
        <taxon>Flavobacteriales</taxon>
        <taxon>Flavobacteriaceae</taxon>
        <taxon>Flavobacterium</taxon>
    </lineage>
</organism>
<feature type="compositionally biased region" description="Gly residues" evidence="1">
    <location>
        <begin position="383"/>
        <end position="397"/>
    </location>
</feature>
<keyword evidence="2" id="KW-1133">Transmembrane helix</keyword>
<feature type="transmembrane region" description="Helical" evidence="2">
    <location>
        <begin position="142"/>
        <end position="158"/>
    </location>
</feature>
<evidence type="ECO:0000256" key="1">
    <source>
        <dbReference type="SAM" id="MobiDB-lite"/>
    </source>
</evidence>
<reference evidence="3" key="1">
    <citation type="submission" date="2022-10" db="EMBL/GenBank/DDBJ databases">
        <title>Two novel species of Flavobacterium.</title>
        <authorList>
            <person name="Liu Q."/>
            <person name="Xin Y.-H."/>
        </authorList>
    </citation>
    <scope>NUCLEOTIDE SEQUENCE</scope>
    <source>
        <strain evidence="3">LS1R49</strain>
    </source>
</reference>
<comment type="caution">
    <text evidence="3">The sequence shown here is derived from an EMBL/GenBank/DDBJ whole genome shotgun (WGS) entry which is preliminary data.</text>
</comment>
<evidence type="ECO:0000313" key="3">
    <source>
        <dbReference type="EMBL" id="MCV9929154.1"/>
    </source>
</evidence>
<dbReference type="AlphaFoldDB" id="A0A9X2ZDM1"/>
<dbReference type="RefSeq" id="WP_264207249.1">
    <property type="nucleotide sequence ID" value="NZ_JAOZEW010000017.1"/>
</dbReference>
<feature type="transmembrane region" description="Helical" evidence="2">
    <location>
        <begin position="113"/>
        <end position="130"/>
    </location>
</feature>
<feature type="region of interest" description="Disordered" evidence="1">
    <location>
        <begin position="378"/>
        <end position="397"/>
    </location>
</feature>
<feature type="transmembrane region" description="Helical" evidence="2">
    <location>
        <begin position="81"/>
        <end position="101"/>
    </location>
</feature>
<gene>
    <name evidence="3" type="ORF">OIU83_15925</name>
</gene>
<feature type="transmembrane region" description="Helical" evidence="2">
    <location>
        <begin position="52"/>
        <end position="75"/>
    </location>
</feature>
<sequence length="397" mass="44443">MIVYDKNLLKNIFLVNEAESLQKANFITKEQLDTISKELPVLKSHDNILIRIGFFLLGVFLYSSICGVISLLGLSAASSDFYIVLVYFFAIVGFAGTEFLAQQKYYGYGLDDAFVLGAQLTLAIAIAISFTTNILNVSNGDILASMIAVTIVSFLLYLRYVHLSSVLIFCLSLTATLGFVTFNYIESGSVFLPFVLMIYAIGMYYIGRTLLKNLTEPFYYKGILLMKNFSLILFYFSGNYLVVRELSASLSGGYYEISPEIPFGVIFWIFTFIVPVLYLFFGLRNKDRILLWIGFLSFCFSIFTFRTYHHVLPTEVALTFGGLLLFAFTYFAIRKIRDNEKGITFKPDRIDSSNSLLNAEALIIASTFNLKPEIKPEESPMEFGGGDFSGGGSGGSF</sequence>
<feature type="transmembrane region" description="Helical" evidence="2">
    <location>
        <begin position="289"/>
        <end position="308"/>
    </location>
</feature>